<dbReference type="Proteomes" id="UP000005954">
    <property type="component" value="Unassembled WGS sequence"/>
</dbReference>
<dbReference type="EMBL" id="AALY01000001">
    <property type="protein sequence ID" value="EAP78238.1"/>
    <property type="molecule type" value="Genomic_DNA"/>
</dbReference>
<protein>
    <submittedName>
        <fullName evidence="1">Uncharacterized protein</fullName>
    </submittedName>
</protein>
<evidence type="ECO:0000313" key="2">
    <source>
        <dbReference type="Proteomes" id="UP000005954"/>
    </source>
</evidence>
<dbReference type="RefSeq" id="WP_009813638.1">
    <property type="nucleotide sequence ID" value="NZ_CH724156.1"/>
</dbReference>
<dbReference type="HOGENOM" id="CLU_2635837_0_0_5"/>
<organism evidence="1 2">
    <name type="scientific">Roseovarius nubinhibens (strain ATCC BAA-591 / DSM 15170 / ISM)</name>
    <dbReference type="NCBI Taxonomy" id="89187"/>
    <lineage>
        <taxon>Bacteria</taxon>
        <taxon>Pseudomonadati</taxon>
        <taxon>Pseudomonadota</taxon>
        <taxon>Alphaproteobacteria</taxon>
        <taxon>Rhodobacterales</taxon>
        <taxon>Roseobacteraceae</taxon>
        <taxon>Roseovarius</taxon>
    </lineage>
</organism>
<gene>
    <name evidence="1" type="ORF">ISM_08075</name>
</gene>
<proteinExistence type="predicted"/>
<reference evidence="1 2" key="1">
    <citation type="submission" date="2005-12" db="EMBL/GenBank/DDBJ databases">
        <authorList>
            <person name="Moran M.A."/>
            <person name="Ferriera S."/>
            <person name="Johnson J."/>
            <person name="Kravitz S."/>
            <person name="Halpern A."/>
            <person name="Remington K."/>
            <person name="Beeson K."/>
            <person name="Tran B."/>
            <person name="Rogers Y.-H."/>
            <person name="Friedman R."/>
            <person name="Venter J.C."/>
        </authorList>
    </citation>
    <scope>NUCLEOTIDE SEQUENCE [LARGE SCALE GENOMIC DNA]</scope>
    <source>
        <strain evidence="2">ATCC BAA-591 / DSM 15170 / ISM</strain>
    </source>
</reference>
<comment type="caution">
    <text evidence="1">The sequence shown here is derived from an EMBL/GenBank/DDBJ whole genome shotgun (WGS) entry which is preliminary data.</text>
</comment>
<dbReference type="AlphaFoldDB" id="A3SLK7"/>
<name>A3SLK7_ROSNI</name>
<accession>A3SLK7</accession>
<keyword evidence="2" id="KW-1185">Reference proteome</keyword>
<sequence>MKTENMIENDRASSLAYQLASLIDVCLFAHENENTAVPHDRRGIEQTLKMASEMFGQLIDLVEHLEAGRCEAQEGKH</sequence>
<dbReference type="STRING" id="89187.ISM_08075"/>
<evidence type="ECO:0000313" key="1">
    <source>
        <dbReference type="EMBL" id="EAP78238.1"/>
    </source>
</evidence>